<keyword evidence="11" id="KW-1185">Reference proteome</keyword>
<feature type="region of interest" description="Disordered" evidence="8">
    <location>
        <begin position="294"/>
        <end position="422"/>
    </location>
</feature>
<keyword evidence="4 7" id="KW-0863">Zinc-finger</keyword>
<evidence type="ECO:0000313" key="10">
    <source>
        <dbReference type="EMBL" id="KAL0091957.1"/>
    </source>
</evidence>
<keyword evidence="6" id="KW-0539">Nucleus</keyword>
<proteinExistence type="predicted"/>
<feature type="compositionally biased region" description="Basic and acidic residues" evidence="8">
    <location>
        <begin position="54"/>
        <end position="69"/>
    </location>
</feature>
<feature type="region of interest" description="Disordered" evidence="8">
    <location>
        <begin position="525"/>
        <end position="555"/>
    </location>
</feature>
<accession>A0ABR3B883</accession>
<dbReference type="PANTHER" id="PTHR46543:SF1">
    <property type="entry name" value="ZINC FINGER CCHC DOMAIN-CONTAINING PROTEIN 7"/>
    <property type="match status" value="1"/>
</dbReference>
<dbReference type="PROSITE" id="PS50158">
    <property type="entry name" value="ZF_CCHC"/>
    <property type="match status" value="1"/>
</dbReference>
<evidence type="ECO:0000256" key="8">
    <source>
        <dbReference type="SAM" id="MobiDB-lite"/>
    </source>
</evidence>
<feature type="compositionally biased region" description="Acidic residues" evidence="8">
    <location>
        <begin position="71"/>
        <end position="83"/>
    </location>
</feature>
<evidence type="ECO:0000256" key="7">
    <source>
        <dbReference type="PROSITE-ProRule" id="PRU00047"/>
    </source>
</evidence>
<feature type="compositionally biased region" description="Low complexity" evidence="8">
    <location>
        <begin position="378"/>
        <end position="420"/>
    </location>
</feature>
<feature type="compositionally biased region" description="Basic and acidic residues" evidence="8">
    <location>
        <begin position="34"/>
        <end position="47"/>
    </location>
</feature>
<protein>
    <recommendedName>
        <fullName evidence="9">CCHC-type domain-containing protein</fullName>
    </recommendedName>
</protein>
<name>A0ABR3B883_PHYBL</name>
<comment type="caution">
    <text evidence="10">The sequence shown here is derived from an EMBL/GenBank/DDBJ whole genome shotgun (WGS) entry which is preliminary data.</text>
</comment>
<feature type="region of interest" description="Disordered" evidence="8">
    <location>
        <begin position="18"/>
        <end position="88"/>
    </location>
</feature>
<evidence type="ECO:0000256" key="2">
    <source>
        <dbReference type="ARBA" id="ARBA00022723"/>
    </source>
</evidence>
<dbReference type="SMART" id="SM00343">
    <property type="entry name" value="ZnF_C2HC"/>
    <property type="match status" value="4"/>
</dbReference>
<dbReference type="SUPFAM" id="SSF57756">
    <property type="entry name" value="Retrovirus zinc finger-like domains"/>
    <property type="match status" value="1"/>
</dbReference>
<feature type="compositionally biased region" description="Low complexity" evidence="8">
    <location>
        <begin position="317"/>
        <end position="341"/>
    </location>
</feature>
<keyword evidence="3" id="KW-0677">Repeat</keyword>
<dbReference type="Gene3D" id="4.10.60.10">
    <property type="entry name" value="Zinc finger, CCHC-type"/>
    <property type="match status" value="1"/>
</dbReference>
<evidence type="ECO:0000256" key="6">
    <source>
        <dbReference type="ARBA" id="ARBA00023242"/>
    </source>
</evidence>
<reference evidence="10 11" key="1">
    <citation type="submission" date="2024-04" db="EMBL/GenBank/DDBJ databases">
        <title>Symmetric and asymmetric DNA N6-adenine methylation regulates different biological responses in Mucorales.</title>
        <authorList>
            <consortium name="Lawrence Berkeley National Laboratory"/>
            <person name="Lax C."/>
            <person name="Mondo S.J."/>
            <person name="Osorio-Concepcion M."/>
            <person name="Muszewska A."/>
            <person name="Corrochano-Luque M."/>
            <person name="Gutierrez G."/>
            <person name="Riley R."/>
            <person name="Lipzen A."/>
            <person name="Guo J."/>
            <person name="Hundley H."/>
            <person name="Amirebrahimi M."/>
            <person name="Ng V."/>
            <person name="Lorenzo-Gutierrez D."/>
            <person name="Binder U."/>
            <person name="Yang J."/>
            <person name="Song Y."/>
            <person name="Canovas D."/>
            <person name="Navarro E."/>
            <person name="Freitag M."/>
            <person name="Gabaldon T."/>
            <person name="Grigoriev I.V."/>
            <person name="Corrochano L.M."/>
            <person name="Nicolas F.E."/>
            <person name="Garre V."/>
        </authorList>
    </citation>
    <scope>NUCLEOTIDE SEQUENCE [LARGE SCALE GENOMIC DNA]</scope>
    <source>
        <strain evidence="10 11">L51</strain>
    </source>
</reference>
<dbReference type="InterPro" id="IPR051644">
    <property type="entry name" value="TRAMP_AT-DNA-binding"/>
</dbReference>
<keyword evidence="2" id="KW-0479">Metal-binding</keyword>
<sequence>MKKVMTILNCYDNTKSKMPQIQRGKRSLSGKYSENCKRESAKAPVHESDDDSVTEIKDISSKEMFRLDDSSSSDDSDSYEDSLNEPAEKIIAKEEAPKVTRYIDLDTPEFYVADDSESEEERESNEKLQALIDNQTIARSKTAVKKLQHVNVCNLCYMPGHRRQRCNTCLSCGLSGHYIDTCNSSINCTRCKRRGHTQIECKFPEVNQPCSHCKSSTHISTQCPTLAHVYIGEVEGRKKTTPYCYYCGDIGHYGDECGMRHNLDNITPSAFSKYSIMPGGRYSQSNIAKHSASSFTPYKQGDHIRFSSPSPSENQRNRNGGNRGNNSRGGSHSRNIGRNNSVSSGELDNFFGSDRRRRPNPSPPQYQKPYQHQHQHQNQHQNQNQNQNQYKSQHQRNINNNNANKNNSNNNNNNKNNNNNVGKKQKRLFHDEPLSLQSKKPKQNNHQRFDGGNIHEFSHQRPVEDTYHVRSHQSPTGNNNWKALGGESMPKPTRSGTMNVGGQVSGGFVDYQADFPRNQRHIEILPRPSSSGVIDMPESSRARRPQYHGGYSKQK</sequence>
<dbReference type="InterPro" id="IPR036875">
    <property type="entry name" value="Znf_CCHC_sf"/>
</dbReference>
<evidence type="ECO:0000256" key="3">
    <source>
        <dbReference type="ARBA" id="ARBA00022737"/>
    </source>
</evidence>
<comment type="subcellular location">
    <subcellularLocation>
        <location evidence="1">Nucleus</location>
    </subcellularLocation>
</comment>
<evidence type="ECO:0000256" key="4">
    <source>
        <dbReference type="ARBA" id="ARBA00022771"/>
    </source>
</evidence>
<dbReference type="InterPro" id="IPR001878">
    <property type="entry name" value="Znf_CCHC"/>
</dbReference>
<evidence type="ECO:0000256" key="1">
    <source>
        <dbReference type="ARBA" id="ARBA00004123"/>
    </source>
</evidence>
<evidence type="ECO:0000256" key="5">
    <source>
        <dbReference type="ARBA" id="ARBA00022833"/>
    </source>
</evidence>
<evidence type="ECO:0000313" key="11">
    <source>
        <dbReference type="Proteomes" id="UP001448207"/>
    </source>
</evidence>
<gene>
    <name evidence="10" type="ORF">J3Q64DRAFT_1726278</name>
</gene>
<evidence type="ECO:0000259" key="9">
    <source>
        <dbReference type="PROSITE" id="PS50158"/>
    </source>
</evidence>
<organism evidence="10 11">
    <name type="scientific">Phycomyces blakesleeanus</name>
    <dbReference type="NCBI Taxonomy" id="4837"/>
    <lineage>
        <taxon>Eukaryota</taxon>
        <taxon>Fungi</taxon>
        <taxon>Fungi incertae sedis</taxon>
        <taxon>Mucoromycota</taxon>
        <taxon>Mucoromycotina</taxon>
        <taxon>Mucoromycetes</taxon>
        <taxon>Mucorales</taxon>
        <taxon>Phycomycetaceae</taxon>
        <taxon>Phycomyces</taxon>
    </lineage>
</organism>
<keyword evidence="5" id="KW-0862">Zinc</keyword>
<dbReference type="Proteomes" id="UP001448207">
    <property type="component" value="Unassembled WGS sequence"/>
</dbReference>
<feature type="domain" description="CCHC-type" evidence="9">
    <location>
        <begin position="244"/>
        <end position="257"/>
    </location>
</feature>
<dbReference type="PANTHER" id="PTHR46543">
    <property type="entry name" value="ZINC FINGER CCHC DOMAIN-CONTAINING PROTEIN 7"/>
    <property type="match status" value="1"/>
</dbReference>
<dbReference type="EMBL" id="JBCLYO010000003">
    <property type="protein sequence ID" value="KAL0091957.1"/>
    <property type="molecule type" value="Genomic_DNA"/>
</dbReference>